<dbReference type="Proteomes" id="UP000287746">
    <property type="component" value="Unassembled WGS sequence"/>
</dbReference>
<keyword evidence="1" id="KW-0472">Membrane</keyword>
<comment type="caution">
    <text evidence="3">The sequence shown here is derived from an EMBL/GenBank/DDBJ whole genome shotgun (WGS) entry which is preliminary data.</text>
</comment>
<evidence type="ECO:0000256" key="1">
    <source>
        <dbReference type="SAM" id="Phobius"/>
    </source>
</evidence>
<sequence>MARRACAALAAVSVIVPGIAAAQEPVTAGQAEAAATPAYLADSGSPFGTVEVAEEDAAKLEMPKLDFAATPADEKDFDKYYYFVRTGVSYADAYRDVVECDGYARGLQSGVTYTQVPYPYAGTLAGAAGGMIGNAMAMMIFGSAEKRRMRRVNMRQCMYYKGYQRYGLKKDLWEEFHFEEGLSNMPESRRFDYLKRQALVASSAKPEGKELGL</sequence>
<reference evidence="3 4" key="1">
    <citation type="submission" date="2018-07" db="EMBL/GenBank/DDBJ databases">
        <title>Genomic and Epidemiologic Investigation of an Indolent Hospital Outbreak.</title>
        <authorList>
            <person name="Johnson R.C."/>
            <person name="Deming C."/>
            <person name="Conlan S."/>
            <person name="Zellmer C.J."/>
            <person name="Michelin A.V."/>
            <person name="Lee-Lin S."/>
            <person name="Thomas P.J."/>
            <person name="Park M."/>
            <person name="Weingarten R.A."/>
            <person name="Less J."/>
            <person name="Dekker J.P."/>
            <person name="Frank K.M."/>
            <person name="Musser K.A."/>
            <person name="Mcquiston J.R."/>
            <person name="Henderson D.K."/>
            <person name="Lau A.F."/>
            <person name="Palmore T.N."/>
            <person name="Segre J.A."/>
        </authorList>
    </citation>
    <scope>NUCLEOTIDE SEQUENCE [LARGE SCALE GENOMIC DNA]</scope>
    <source>
        <strain evidence="3 4">SK-CDC1_0717</strain>
    </source>
</reference>
<feature type="chain" id="PRO_5019164889" description="Glycine zipper family protein" evidence="2">
    <location>
        <begin position="23"/>
        <end position="213"/>
    </location>
</feature>
<proteinExistence type="predicted"/>
<feature type="transmembrane region" description="Helical" evidence="1">
    <location>
        <begin position="118"/>
        <end position="141"/>
    </location>
</feature>
<dbReference type="EMBL" id="QQYZ01000002">
    <property type="protein sequence ID" value="RSY89733.1"/>
    <property type="molecule type" value="Genomic_DNA"/>
</dbReference>
<feature type="signal peptide" evidence="2">
    <location>
        <begin position="1"/>
        <end position="22"/>
    </location>
</feature>
<protein>
    <recommendedName>
        <fullName evidence="5">Glycine zipper family protein</fullName>
    </recommendedName>
</protein>
<evidence type="ECO:0008006" key="5">
    <source>
        <dbReference type="Google" id="ProtNLM"/>
    </source>
</evidence>
<keyword evidence="1" id="KW-1133">Transmembrane helix</keyword>
<organism evidence="3 4">
    <name type="scientific">Sphingomonas koreensis</name>
    <dbReference type="NCBI Taxonomy" id="93064"/>
    <lineage>
        <taxon>Bacteria</taxon>
        <taxon>Pseudomonadati</taxon>
        <taxon>Pseudomonadota</taxon>
        <taxon>Alphaproteobacteria</taxon>
        <taxon>Sphingomonadales</taxon>
        <taxon>Sphingomonadaceae</taxon>
        <taxon>Sphingomonas</taxon>
    </lineage>
</organism>
<accession>A0A430G8H8</accession>
<dbReference type="AlphaFoldDB" id="A0A430G8H8"/>
<keyword evidence="1" id="KW-0812">Transmembrane</keyword>
<evidence type="ECO:0000313" key="3">
    <source>
        <dbReference type="EMBL" id="RSY89733.1"/>
    </source>
</evidence>
<evidence type="ECO:0000256" key="2">
    <source>
        <dbReference type="SAM" id="SignalP"/>
    </source>
</evidence>
<evidence type="ECO:0000313" key="4">
    <source>
        <dbReference type="Proteomes" id="UP000287746"/>
    </source>
</evidence>
<keyword evidence="2" id="KW-0732">Signal</keyword>
<gene>
    <name evidence="3" type="ORF">DAH66_03560</name>
</gene>
<name>A0A430G8H8_9SPHN</name>